<dbReference type="EMBL" id="JAKLTN010000002">
    <property type="protein sequence ID" value="MCG2577605.1"/>
    <property type="molecule type" value="Genomic_DNA"/>
</dbReference>
<evidence type="ECO:0000256" key="1">
    <source>
        <dbReference type="SAM" id="Phobius"/>
    </source>
</evidence>
<keyword evidence="3" id="KW-1185">Reference proteome</keyword>
<feature type="transmembrane region" description="Helical" evidence="1">
    <location>
        <begin position="12"/>
        <end position="32"/>
    </location>
</feature>
<evidence type="ECO:0000313" key="2">
    <source>
        <dbReference type="EMBL" id="MCG2577605.1"/>
    </source>
</evidence>
<evidence type="ECO:0008006" key="4">
    <source>
        <dbReference type="Google" id="ProtNLM"/>
    </source>
</evidence>
<accession>A0ABS9K379</accession>
<feature type="transmembrane region" description="Helical" evidence="1">
    <location>
        <begin position="70"/>
        <end position="92"/>
    </location>
</feature>
<keyword evidence="1" id="KW-1133">Transmembrane helix</keyword>
<comment type="caution">
    <text evidence="2">The sequence shown here is derived from an EMBL/GenBank/DDBJ whole genome shotgun (WGS) entry which is preliminary data.</text>
</comment>
<dbReference type="Proteomes" id="UP001165384">
    <property type="component" value="Unassembled WGS sequence"/>
</dbReference>
<evidence type="ECO:0000313" key="3">
    <source>
        <dbReference type="Proteomes" id="UP001165384"/>
    </source>
</evidence>
<keyword evidence="1" id="KW-0812">Transmembrane</keyword>
<proteinExistence type="predicted"/>
<keyword evidence="1" id="KW-0472">Membrane</keyword>
<protein>
    <recommendedName>
        <fullName evidence="4">Prokaryotic cytochrome C oxidase subunit IV family protein</fullName>
    </recommendedName>
</protein>
<organism evidence="2 3">
    <name type="scientific">Dechloromonas hankyongensis</name>
    <dbReference type="NCBI Taxonomy" id="2908002"/>
    <lineage>
        <taxon>Bacteria</taxon>
        <taxon>Pseudomonadati</taxon>
        <taxon>Pseudomonadota</taxon>
        <taxon>Betaproteobacteria</taxon>
        <taxon>Rhodocyclales</taxon>
        <taxon>Azonexaceae</taxon>
        <taxon>Dechloromonas</taxon>
    </lineage>
</organism>
<feature type="transmembrane region" description="Helical" evidence="1">
    <location>
        <begin position="38"/>
        <end position="58"/>
    </location>
</feature>
<gene>
    <name evidence="2" type="ORF">LZ012_11435</name>
</gene>
<reference evidence="2" key="1">
    <citation type="submission" date="2022-01" db="EMBL/GenBank/DDBJ databases">
        <authorList>
            <person name="Jo J.-H."/>
            <person name="Im W.-T."/>
        </authorList>
    </citation>
    <scope>NUCLEOTIDE SEQUENCE</scope>
    <source>
        <strain evidence="2">XY25</strain>
    </source>
</reference>
<sequence>MNQPDTLPSSSYRPLLKTWLALVGLTLLSVMLSQRLHGAAWLQLLVAAIVWLKGELIARHFVETRIAHPFIRRVTHAFIAFTPVALVLTAFFGSEFARLASI</sequence>
<name>A0ABS9K379_9RHOO</name>
<dbReference type="RefSeq" id="WP_275710885.1">
    <property type="nucleotide sequence ID" value="NZ_JAKLTN010000002.1"/>
</dbReference>